<reference evidence="2 3" key="1">
    <citation type="journal article" date="2014" name="Genome Biol. Evol.">
        <title>The genome of the myxosporean Thelohanellus kitauei shows adaptations to nutrient acquisition within its fish host.</title>
        <authorList>
            <person name="Yang Y."/>
            <person name="Xiong J."/>
            <person name="Zhou Z."/>
            <person name="Huo F."/>
            <person name="Miao W."/>
            <person name="Ran C."/>
            <person name="Liu Y."/>
            <person name="Zhang J."/>
            <person name="Feng J."/>
            <person name="Wang M."/>
            <person name="Wang M."/>
            <person name="Wang L."/>
            <person name="Yao B."/>
        </authorList>
    </citation>
    <scope>NUCLEOTIDE SEQUENCE [LARGE SCALE GENOMIC DNA]</scope>
    <source>
        <strain evidence="2">Wuqing</strain>
    </source>
</reference>
<name>A0A0C2MJD0_THEKT</name>
<comment type="caution">
    <text evidence="2">The sequence shown here is derived from an EMBL/GenBank/DDBJ whole genome shotgun (WGS) entry which is preliminary data.</text>
</comment>
<evidence type="ECO:0000313" key="2">
    <source>
        <dbReference type="EMBL" id="KII61726.1"/>
    </source>
</evidence>
<sequence>MVDVQHHQDESLLEGHKSFLLSLAVRLLKASVSSDKQRHVGLLCLRTEASRLKRFLSNIDSCEPWFVSGIINYIVSMMINLKKYLSGGPIRSGGSSHHYITVKDELDQSNREKTHEVGEEVARLQDT</sequence>
<accession>A0A0C2MJD0</accession>
<organism evidence="2 3">
    <name type="scientific">Thelohanellus kitauei</name>
    <name type="common">Myxosporean</name>
    <dbReference type="NCBI Taxonomy" id="669202"/>
    <lineage>
        <taxon>Eukaryota</taxon>
        <taxon>Metazoa</taxon>
        <taxon>Cnidaria</taxon>
        <taxon>Myxozoa</taxon>
        <taxon>Myxosporea</taxon>
        <taxon>Bivalvulida</taxon>
        <taxon>Platysporina</taxon>
        <taxon>Myxobolidae</taxon>
        <taxon>Thelohanellus</taxon>
    </lineage>
</organism>
<feature type="region of interest" description="Disordered" evidence="1">
    <location>
        <begin position="108"/>
        <end position="127"/>
    </location>
</feature>
<evidence type="ECO:0000256" key="1">
    <source>
        <dbReference type="SAM" id="MobiDB-lite"/>
    </source>
</evidence>
<evidence type="ECO:0000313" key="3">
    <source>
        <dbReference type="Proteomes" id="UP000031668"/>
    </source>
</evidence>
<dbReference type="EMBL" id="JWZT01005265">
    <property type="protein sequence ID" value="KII61726.1"/>
    <property type="molecule type" value="Genomic_DNA"/>
</dbReference>
<dbReference type="Proteomes" id="UP000031668">
    <property type="component" value="Unassembled WGS sequence"/>
</dbReference>
<keyword evidence="3" id="KW-1185">Reference proteome</keyword>
<protein>
    <submittedName>
        <fullName evidence="2">Uncharacterized protein</fullName>
    </submittedName>
</protein>
<dbReference type="AlphaFoldDB" id="A0A0C2MJD0"/>
<proteinExistence type="predicted"/>
<gene>
    <name evidence="2" type="ORF">RF11_08826</name>
</gene>